<dbReference type="PANTHER" id="PTHR48106:SF8">
    <property type="entry name" value="OS02G0805600 PROTEIN"/>
    <property type="match status" value="1"/>
</dbReference>
<organism evidence="4 5">
    <name type="scientific">Agrococcus baldri</name>
    <dbReference type="NCBI Taxonomy" id="153730"/>
    <lineage>
        <taxon>Bacteria</taxon>
        <taxon>Bacillati</taxon>
        <taxon>Actinomycetota</taxon>
        <taxon>Actinomycetes</taxon>
        <taxon>Micrococcales</taxon>
        <taxon>Microbacteriaceae</taxon>
        <taxon>Agrococcus</taxon>
    </lineage>
</organism>
<dbReference type="SUPFAM" id="SSF51735">
    <property type="entry name" value="NAD(P)-binding Rossmann-fold domains"/>
    <property type="match status" value="1"/>
</dbReference>
<keyword evidence="5" id="KW-1185">Reference proteome</keyword>
<comment type="caution">
    <text evidence="4">The sequence shown here is derived from an EMBL/GenBank/DDBJ whole genome shotgun (WGS) entry which is preliminary data.</text>
</comment>
<evidence type="ECO:0000256" key="2">
    <source>
        <dbReference type="ARBA" id="ARBA00023002"/>
    </source>
</evidence>
<dbReference type="SUPFAM" id="SSF50129">
    <property type="entry name" value="GroES-like"/>
    <property type="match status" value="1"/>
</dbReference>
<dbReference type="Pfam" id="PF08240">
    <property type="entry name" value="ADH_N"/>
    <property type="match status" value="1"/>
</dbReference>
<dbReference type="PANTHER" id="PTHR48106">
    <property type="entry name" value="QUINONE OXIDOREDUCTASE PIG3-RELATED"/>
    <property type="match status" value="1"/>
</dbReference>
<dbReference type="InterPro" id="IPR013149">
    <property type="entry name" value="ADH-like_C"/>
</dbReference>
<dbReference type="EMBL" id="BJUU01000002">
    <property type="protein sequence ID" value="GEK79172.1"/>
    <property type="molecule type" value="Genomic_DNA"/>
</dbReference>
<keyword evidence="1" id="KW-0521">NADP</keyword>
<dbReference type="InterPro" id="IPR002364">
    <property type="entry name" value="Quin_OxRdtase/zeta-crystal_CS"/>
</dbReference>
<dbReference type="InterPro" id="IPR020843">
    <property type="entry name" value="ER"/>
</dbReference>
<dbReference type="Gene3D" id="3.40.50.720">
    <property type="entry name" value="NAD(P)-binding Rossmann-like Domain"/>
    <property type="match status" value="1"/>
</dbReference>
<accession>A0AA87UW61</accession>
<dbReference type="Proteomes" id="UP000321749">
    <property type="component" value="Unassembled WGS sequence"/>
</dbReference>
<keyword evidence="2" id="KW-0560">Oxidoreductase</keyword>
<dbReference type="GO" id="GO:0070402">
    <property type="term" value="F:NADPH binding"/>
    <property type="evidence" value="ECO:0007669"/>
    <property type="project" value="TreeGrafter"/>
</dbReference>
<dbReference type="AlphaFoldDB" id="A0AA87UW61"/>
<dbReference type="PROSITE" id="PS01162">
    <property type="entry name" value="QOR_ZETA_CRYSTAL"/>
    <property type="match status" value="1"/>
</dbReference>
<sequence>MQERGEHSMKAMQFEVDGPMTWADATDPVAGVGEVIVEVAAAAVNRADLMQRAGKYPAPAGESDVLGLECSGTIVELGEGVTGWAVGDEVCALLAGGGYAERVAVPATQLLPVPEGVSLAHAAALPEAVCTVWSAIRELPEPDAGELALVHGGSGGIGTMAIQLLRALGWRVAATASARHRGLSAGLGAEIVIDYRSEDFVEIVKAATDGRGAGFVLDVIGADYLDRNLDALALDGVLTVIAVQGGTRAEVDLRRLMQRRVTLRAMTLRARPRTGGRGSKAEVVRQVRERVWPRFAADQLRPVIGATVPLAEAGRAHELMGSPEAPGGKLLLVR</sequence>
<evidence type="ECO:0000256" key="1">
    <source>
        <dbReference type="ARBA" id="ARBA00022857"/>
    </source>
</evidence>
<dbReference type="CDD" id="cd05276">
    <property type="entry name" value="p53_inducible_oxidoreductase"/>
    <property type="match status" value="1"/>
</dbReference>
<proteinExistence type="predicted"/>
<dbReference type="InterPro" id="IPR011032">
    <property type="entry name" value="GroES-like_sf"/>
</dbReference>
<dbReference type="InterPro" id="IPR013154">
    <property type="entry name" value="ADH-like_N"/>
</dbReference>
<feature type="domain" description="Enoyl reductase (ER)" evidence="3">
    <location>
        <begin position="18"/>
        <end position="332"/>
    </location>
</feature>
<protein>
    <submittedName>
        <fullName evidence="4">NAD(P)H quinone oxidoreductase</fullName>
    </submittedName>
</protein>
<gene>
    <name evidence="4" type="ORF">ABA31_05230</name>
</gene>
<evidence type="ECO:0000259" key="3">
    <source>
        <dbReference type="SMART" id="SM00829"/>
    </source>
</evidence>
<dbReference type="GO" id="GO:0016651">
    <property type="term" value="F:oxidoreductase activity, acting on NAD(P)H"/>
    <property type="evidence" value="ECO:0007669"/>
    <property type="project" value="TreeGrafter"/>
</dbReference>
<evidence type="ECO:0000313" key="4">
    <source>
        <dbReference type="EMBL" id="GEK79172.1"/>
    </source>
</evidence>
<dbReference type="SMART" id="SM00829">
    <property type="entry name" value="PKS_ER"/>
    <property type="match status" value="1"/>
</dbReference>
<dbReference type="InterPro" id="IPR036291">
    <property type="entry name" value="NAD(P)-bd_dom_sf"/>
</dbReference>
<dbReference type="Pfam" id="PF00107">
    <property type="entry name" value="ADH_zinc_N"/>
    <property type="match status" value="1"/>
</dbReference>
<name>A0AA87UW61_9MICO</name>
<dbReference type="InterPro" id="IPR014189">
    <property type="entry name" value="Quinone_OxRdtase_PIG3"/>
</dbReference>
<dbReference type="NCBIfam" id="TIGR02824">
    <property type="entry name" value="quinone_pig3"/>
    <property type="match status" value="1"/>
</dbReference>
<dbReference type="Gene3D" id="3.90.180.10">
    <property type="entry name" value="Medium-chain alcohol dehydrogenases, catalytic domain"/>
    <property type="match status" value="1"/>
</dbReference>
<dbReference type="GO" id="GO:0008270">
    <property type="term" value="F:zinc ion binding"/>
    <property type="evidence" value="ECO:0007669"/>
    <property type="project" value="InterPro"/>
</dbReference>
<evidence type="ECO:0000313" key="5">
    <source>
        <dbReference type="Proteomes" id="UP000321749"/>
    </source>
</evidence>
<reference evidence="4 5" key="1">
    <citation type="submission" date="2019-07" db="EMBL/GenBank/DDBJ databases">
        <title>Whole genome shotgun sequence of Agrococcus baldri NBRC 103055.</title>
        <authorList>
            <person name="Hosoyama A."/>
            <person name="Uohara A."/>
            <person name="Ohji S."/>
            <person name="Ichikawa N."/>
        </authorList>
    </citation>
    <scope>NUCLEOTIDE SEQUENCE [LARGE SCALE GENOMIC DNA]</scope>
    <source>
        <strain evidence="4 5">NBRC 103055</strain>
    </source>
</reference>